<name>A0AAU8SWR9_9BURK</name>
<reference evidence="1 2" key="1">
    <citation type="journal article" date="2015" name="Genome Announc.">
        <title>Complete genome sequences for 59 burkholderia isolates, both pathogenic and near neighbor.</title>
        <authorList>
            <person name="Johnson S.L."/>
            <person name="Bishop-Lilly K.A."/>
            <person name="Ladner J.T."/>
            <person name="Daligault H.E."/>
            <person name="Davenport K.W."/>
            <person name="Jaissle J."/>
            <person name="Frey K.G."/>
            <person name="Koroleva G.I."/>
            <person name="Bruce D.C."/>
            <person name="Coyne S.R."/>
            <person name="Broomall S.M."/>
            <person name="Li P.E."/>
            <person name="Teshima H."/>
            <person name="Gibbons H.S."/>
            <person name="Palacios G.F."/>
            <person name="Rosenzweig C.N."/>
            <person name="Redden C.L."/>
            <person name="Xu Y."/>
            <person name="Minogue T.D."/>
            <person name="Chain P.S."/>
        </authorList>
    </citation>
    <scope>NUCLEOTIDE SEQUENCE [LARGE SCALE GENOMIC DNA]</scope>
    <source>
        <strain evidence="1 2">ATCC BAA-463</strain>
    </source>
</reference>
<protein>
    <submittedName>
        <fullName evidence="1">Uncharacterized protein</fullName>
    </submittedName>
</protein>
<dbReference type="AlphaFoldDB" id="A0AAU8SWR9"/>
<sequence length="37" mass="4211">MLLSRLHAGADQIMQRQKNGAPRKGRAVFFCSKQRLP</sequence>
<organism evidence="1 2">
    <name type="scientific">Paraburkholderia fungorum</name>
    <dbReference type="NCBI Taxonomy" id="134537"/>
    <lineage>
        <taxon>Bacteria</taxon>
        <taxon>Pseudomonadati</taxon>
        <taxon>Pseudomonadota</taxon>
        <taxon>Betaproteobacteria</taxon>
        <taxon>Burkholderiales</taxon>
        <taxon>Burkholderiaceae</taxon>
        <taxon>Paraburkholderia</taxon>
    </lineage>
</organism>
<proteinExistence type="predicted"/>
<evidence type="ECO:0000313" key="2">
    <source>
        <dbReference type="Proteomes" id="UP000032614"/>
    </source>
</evidence>
<dbReference type="EMBL" id="CP010026">
    <property type="protein sequence ID" value="AJZ57912.1"/>
    <property type="molecule type" value="Genomic_DNA"/>
</dbReference>
<accession>A0AAU8SWR9</accession>
<dbReference type="Proteomes" id="UP000032614">
    <property type="component" value="Chromosome 1"/>
</dbReference>
<gene>
    <name evidence="1" type="ORF">OI25_2840</name>
</gene>
<evidence type="ECO:0000313" key="1">
    <source>
        <dbReference type="EMBL" id="AJZ57912.1"/>
    </source>
</evidence>
<dbReference type="KEGG" id="bfn:OI25_2840"/>